<dbReference type="GO" id="GO:0072330">
    <property type="term" value="P:monocarboxylic acid biosynthetic process"/>
    <property type="evidence" value="ECO:0007669"/>
    <property type="project" value="UniProtKB-ARBA"/>
</dbReference>
<dbReference type="Gene3D" id="3.30.559.30">
    <property type="entry name" value="Nonribosomal peptide synthetase, condensation domain"/>
    <property type="match status" value="1"/>
</dbReference>
<evidence type="ECO:0000256" key="1">
    <source>
        <dbReference type="ARBA" id="ARBA00001957"/>
    </source>
</evidence>
<dbReference type="SUPFAM" id="SSF56801">
    <property type="entry name" value="Acetyl-CoA synthetase-like"/>
    <property type="match status" value="1"/>
</dbReference>
<dbReference type="Gene3D" id="3.30.300.30">
    <property type="match status" value="1"/>
</dbReference>
<dbReference type="Gene3D" id="1.10.1200.10">
    <property type="entry name" value="ACP-like"/>
    <property type="match status" value="1"/>
</dbReference>
<evidence type="ECO:0000313" key="6">
    <source>
        <dbReference type="Proteomes" id="UP000503540"/>
    </source>
</evidence>
<dbReference type="Gene3D" id="3.40.50.1820">
    <property type="entry name" value="alpha/beta hydrolase"/>
    <property type="match status" value="1"/>
</dbReference>
<evidence type="ECO:0000256" key="2">
    <source>
        <dbReference type="ARBA" id="ARBA00022450"/>
    </source>
</evidence>
<dbReference type="Proteomes" id="UP000503540">
    <property type="component" value="Chromosome"/>
</dbReference>
<dbReference type="InterPro" id="IPR020806">
    <property type="entry name" value="PKS_PP-bd"/>
</dbReference>
<gene>
    <name evidence="5" type="ORF">F5544_09860</name>
</gene>
<keyword evidence="3" id="KW-0597">Phosphoprotein</keyword>
<dbReference type="SUPFAM" id="SSF53474">
    <property type="entry name" value="alpha/beta-Hydrolases"/>
    <property type="match status" value="1"/>
</dbReference>
<dbReference type="GO" id="GO:0005829">
    <property type="term" value="C:cytosol"/>
    <property type="evidence" value="ECO:0007669"/>
    <property type="project" value="TreeGrafter"/>
</dbReference>
<name>A0A6G9Y9H3_9NOCA</name>
<dbReference type="Pfam" id="PF00975">
    <property type="entry name" value="Thioesterase"/>
    <property type="match status" value="1"/>
</dbReference>
<comment type="cofactor">
    <cofactor evidence="1">
        <name>pantetheine 4'-phosphate</name>
        <dbReference type="ChEBI" id="CHEBI:47942"/>
    </cofactor>
</comment>
<dbReference type="Pfam" id="PF00550">
    <property type="entry name" value="PP-binding"/>
    <property type="match status" value="1"/>
</dbReference>
<organism evidence="5 6">
    <name type="scientific">Nocardia arthritidis</name>
    <dbReference type="NCBI Taxonomy" id="228602"/>
    <lineage>
        <taxon>Bacteria</taxon>
        <taxon>Bacillati</taxon>
        <taxon>Actinomycetota</taxon>
        <taxon>Actinomycetes</taxon>
        <taxon>Mycobacteriales</taxon>
        <taxon>Nocardiaceae</taxon>
        <taxon>Nocardia</taxon>
    </lineage>
</organism>
<feature type="domain" description="Carrier" evidence="4">
    <location>
        <begin position="992"/>
        <end position="1067"/>
    </location>
</feature>
<dbReference type="GO" id="GO:0031177">
    <property type="term" value="F:phosphopantetheine binding"/>
    <property type="evidence" value="ECO:0007669"/>
    <property type="project" value="InterPro"/>
</dbReference>
<dbReference type="GO" id="GO:0009366">
    <property type="term" value="C:enterobactin synthetase complex"/>
    <property type="evidence" value="ECO:0007669"/>
    <property type="project" value="TreeGrafter"/>
</dbReference>
<evidence type="ECO:0000313" key="5">
    <source>
        <dbReference type="EMBL" id="QIS09872.1"/>
    </source>
</evidence>
<sequence length="1308" mass="143696">MTMTPEQRELMRRILDRRFSAARRLPTRERGTRVPLTPSQAGIWFFTQLYPDSAEYNVFDLLGVPMVLGAADLRRALASMVERHDALRLYITLEDGKPYQYDRPPFEPQVGWHDLRDLPDAEAIRRAEDIANGCAQTLLPVDGSPLFCASGIAMPGNRTLVVLVLHHLVTDYVSFTVLIEELSALLAGGSLTPAPEAGFLDYAAWLDRTTDPGRVAAELVYWTNKLTGDLPVLDMPSDRARPERSSRRGHAVAFALVPETVAALRRLAAEEETTLFTVVLAAYKVLLMRLGGQRDVIVGTALAGRDHPDAERIVGCFIKSLPLRTYIDPATTFRKLVRAVHTTVVEAQDHQTVPFAQIVAALGAPHGIGVHPVFQAEFGLVALDGLQLSGAEINPITLLDYNQAKWDISVTLWDSAQRVSGTMECSADLFDQPTVARFCEIYQHLCGLLAAQPNLAVGRHPLVSDAERHRILHEFDGRRSVTIAQATLAELFEAQVRRTPDAVAVEQGERTLAYREFNARANQAAWALRELGVRRGAPVALLMQRSMDMLVAIYAVTKSGGVYVPLDPELPDLRLAHMLEDTAPEITIIDRRREVRVPGRALPYAELMELSATMSAHDPVNKGSGGNLSHLLYTSGSTGKPKAVACPVETAVADILYMQRQLKYQTDDAILFKTSYGFDTSLWEIFWPLYVGARIVVCPPGAERDPAGLIEQIEKHSVTVVDLTPTVLRAVLDLLEPGRCPSLRYLHTGGEMVTADLRDDFCSRSGAELVNGYGPTETGCAVTAILKASPDNPTVPLGRPHPHFRLYVLDEALNMMPIGIPGEAYLSAEVGIAHGYFQRPRLTAERFLPDPYGPPGRRMYRTGDLCKYMADGTVTIRGRVDSQIKVRGLRVELEEIESVLRGAPGVSECAVIPVGADMALALAAFVVMEFGETLDVGGVRGYLAQRLPRHMVPAGVQIVDNLPVNVNGKIDRQALLGLWREDTIQTNSALVAPTDELERQLAEVFGAALGLSHVGVTDSFFDLGGHSLLVFRLIAACQRQLGIKPQVQDVFAAPTVRELADLLRTQGPDPQRSLVALGPRPGRPLVVFVHGSDGSALPFHNVARHLGREYSVHAVRAVDGETYADTIEELAAQYLTEIDKIRGLSPVCLAGWSVGGCIALEMARQWRLRGIKVPAVLMLDAWPPLAVNATAAARESVREAIHTTRIPTVDAEEKGRLTRIDERHRHALLEYRPAPYDGEIILLRAADQTDRLQEIDSVPDYGWGRVIDRVVVRPIPGSHYTLLEPEHALSLAAVIRDLVDERISFAEL</sequence>
<dbReference type="SMART" id="SM00823">
    <property type="entry name" value="PKS_PP"/>
    <property type="match status" value="1"/>
</dbReference>
<dbReference type="InterPro" id="IPR009081">
    <property type="entry name" value="PP-bd_ACP"/>
</dbReference>
<dbReference type="InterPro" id="IPR020802">
    <property type="entry name" value="TesA-like"/>
</dbReference>
<dbReference type="UniPathway" id="UPA00011"/>
<dbReference type="Pfam" id="PF00501">
    <property type="entry name" value="AMP-binding"/>
    <property type="match status" value="1"/>
</dbReference>
<dbReference type="KEGG" id="nah:F5544_09860"/>
<dbReference type="Pfam" id="PF00668">
    <property type="entry name" value="Condensation"/>
    <property type="match status" value="1"/>
</dbReference>
<evidence type="ECO:0000259" key="4">
    <source>
        <dbReference type="PROSITE" id="PS50075"/>
    </source>
</evidence>
<keyword evidence="6" id="KW-1185">Reference proteome</keyword>
<keyword evidence="2" id="KW-0596">Phosphopantetheine</keyword>
<dbReference type="Gene3D" id="3.30.559.10">
    <property type="entry name" value="Chloramphenicol acetyltransferase-like domain"/>
    <property type="match status" value="1"/>
</dbReference>
<dbReference type="InterPro" id="IPR020845">
    <property type="entry name" value="AMP-binding_CS"/>
</dbReference>
<evidence type="ECO:0000256" key="3">
    <source>
        <dbReference type="ARBA" id="ARBA00022553"/>
    </source>
</evidence>
<dbReference type="SUPFAM" id="SSF47336">
    <property type="entry name" value="ACP-like"/>
    <property type="match status" value="1"/>
</dbReference>
<dbReference type="InterPro" id="IPR042099">
    <property type="entry name" value="ANL_N_sf"/>
</dbReference>
<dbReference type="GO" id="GO:0047527">
    <property type="term" value="F:2,3-dihydroxybenzoate-serine ligase activity"/>
    <property type="evidence" value="ECO:0007669"/>
    <property type="project" value="TreeGrafter"/>
</dbReference>
<dbReference type="InterPro" id="IPR036736">
    <property type="entry name" value="ACP-like_sf"/>
</dbReference>
<dbReference type="InterPro" id="IPR001242">
    <property type="entry name" value="Condensation_dom"/>
</dbReference>
<dbReference type="GO" id="GO:0008610">
    <property type="term" value="P:lipid biosynthetic process"/>
    <property type="evidence" value="ECO:0007669"/>
    <property type="project" value="UniProtKB-ARBA"/>
</dbReference>
<accession>A0A6G9Y9H3</accession>
<dbReference type="InterPro" id="IPR045851">
    <property type="entry name" value="AMP-bd_C_sf"/>
</dbReference>
<dbReference type="InterPro" id="IPR000873">
    <property type="entry name" value="AMP-dep_synth/lig_dom"/>
</dbReference>
<dbReference type="InterPro" id="IPR001031">
    <property type="entry name" value="Thioesterase"/>
</dbReference>
<dbReference type="InterPro" id="IPR029058">
    <property type="entry name" value="AB_hydrolase_fold"/>
</dbReference>
<dbReference type="PROSITE" id="PS00455">
    <property type="entry name" value="AMP_BINDING"/>
    <property type="match status" value="1"/>
</dbReference>
<dbReference type="InterPro" id="IPR025110">
    <property type="entry name" value="AMP-bd_C"/>
</dbReference>
<dbReference type="Pfam" id="PF13193">
    <property type="entry name" value="AMP-binding_C"/>
    <property type="match status" value="1"/>
</dbReference>
<dbReference type="Gene3D" id="3.40.50.12780">
    <property type="entry name" value="N-terminal domain of ligase-like"/>
    <property type="match status" value="1"/>
</dbReference>
<dbReference type="PROSITE" id="PS50075">
    <property type="entry name" value="CARRIER"/>
    <property type="match status" value="1"/>
</dbReference>
<dbReference type="SUPFAM" id="SSF52777">
    <property type="entry name" value="CoA-dependent acyltransferases"/>
    <property type="match status" value="2"/>
</dbReference>
<reference evidence="5 6" key="1">
    <citation type="journal article" date="2019" name="ACS Chem. Biol.">
        <title>Identification and Mobilization of a Cryptic Antibiotic Biosynthesis Gene Locus from a Human-Pathogenic Nocardia Isolate.</title>
        <authorList>
            <person name="Herisse M."/>
            <person name="Ishida K."/>
            <person name="Porter J.L."/>
            <person name="Howden B."/>
            <person name="Hertweck C."/>
            <person name="Stinear T.P."/>
            <person name="Pidot S.J."/>
        </authorList>
    </citation>
    <scope>NUCLEOTIDE SEQUENCE [LARGE SCALE GENOMIC DNA]</scope>
    <source>
        <strain evidence="5 6">AUSMDU00012717</strain>
    </source>
</reference>
<dbReference type="CDD" id="cd05930">
    <property type="entry name" value="A_NRPS"/>
    <property type="match status" value="1"/>
</dbReference>
<dbReference type="GO" id="GO:0009239">
    <property type="term" value="P:enterobactin biosynthetic process"/>
    <property type="evidence" value="ECO:0007669"/>
    <property type="project" value="TreeGrafter"/>
</dbReference>
<dbReference type="InterPro" id="IPR023213">
    <property type="entry name" value="CAT-like_dom_sf"/>
</dbReference>
<dbReference type="PANTHER" id="PTHR45527:SF1">
    <property type="entry name" value="FATTY ACID SYNTHASE"/>
    <property type="match status" value="1"/>
</dbReference>
<protein>
    <submittedName>
        <fullName evidence="5">Amino acid adenylation domain-containing protein</fullName>
    </submittedName>
</protein>
<dbReference type="NCBIfam" id="TIGR01733">
    <property type="entry name" value="AA-adenyl-dom"/>
    <property type="match status" value="1"/>
</dbReference>
<dbReference type="CDD" id="cd19531">
    <property type="entry name" value="LCL_NRPS-like"/>
    <property type="match status" value="1"/>
</dbReference>
<dbReference type="GO" id="GO:0043041">
    <property type="term" value="P:amino acid activation for nonribosomal peptide biosynthetic process"/>
    <property type="evidence" value="ECO:0007669"/>
    <property type="project" value="TreeGrafter"/>
</dbReference>
<dbReference type="FunFam" id="1.10.1200.10:FF:000016">
    <property type="entry name" value="Non-ribosomal peptide synthase"/>
    <property type="match status" value="1"/>
</dbReference>
<dbReference type="EMBL" id="CP046172">
    <property type="protein sequence ID" value="QIS09872.1"/>
    <property type="molecule type" value="Genomic_DNA"/>
</dbReference>
<dbReference type="PANTHER" id="PTHR45527">
    <property type="entry name" value="NONRIBOSOMAL PEPTIDE SYNTHETASE"/>
    <property type="match status" value="1"/>
</dbReference>
<proteinExistence type="predicted"/>
<dbReference type="SMART" id="SM00824">
    <property type="entry name" value="PKS_TE"/>
    <property type="match status" value="1"/>
</dbReference>
<dbReference type="InterPro" id="IPR010071">
    <property type="entry name" value="AA_adenyl_dom"/>
</dbReference>